<name>A0A1E4SQM8_9ASCO</name>
<gene>
    <name evidence="1" type="ORF">CANTADRAFT_46071</name>
</gene>
<evidence type="ECO:0008006" key="3">
    <source>
        <dbReference type="Google" id="ProtNLM"/>
    </source>
</evidence>
<accession>A0A1E4SQM8</accession>
<dbReference type="EMBL" id="KV453909">
    <property type="protein sequence ID" value="ODV81809.1"/>
    <property type="molecule type" value="Genomic_DNA"/>
</dbReference>
<dbReference type="Proteomes" id="UP000094285">
    <property type="component" value="Unassembled WGS sequence"/>
</dbReference>
<evidence type="ECO:0000313" key="1">
    <source>
        <dbReference type="EMBL" id="ODV81809.1"/>
    </source>
</evidence>
<proteinExistence type="predicted"/>
<keyword evidence="2" id="KW-1185">Reference proteome</keyword>
<reference evidence="2" key="1">
    <citation type="submission" date="2016-05" db="EMBL/GenBank/DDBJ databases">
        <title>Comparative genomics of biotechnologically important yeasts.</title>
        <authorList>
            <consortium name="DOE Joint Genome Institute"/>
            <person name="Riley R."/>
            <person name="Haridas S."/>
            <person name="Wolfe K.H."/>
            <person name="Lopes M.R."/>
            <person name="Hittinger C.T."/>
            <person name="Goker M."/>
            <person name="Salamov A."/>
            <person name="Wisecaver J."/>
            <person name="Long T.M."/>
            <person name="Aerts A.L."/>
            <person name="Barry K."/>
            <person name="Choi C."/>
            <person name="Clum A."/>
            <person name="Coughlan A.Y."/>
            <person name="Deshpande S."/>
            <person name="Douglass A.P."/>
            <person name="Hanson S.J."/>
            <person name="Klenk H.-P."/>
            <person name="Labutti K."/>
            <person name="Lapidus A."/>
            <person name="Lindquist E."/>
            <person name="Lipzen A."/>
            <person name="Meier-Kolthoff J.P."/>
            <person name="Ohm R.A."/>
            <person name="Otillar R.P."/>
            <person name="Pangilinan J."/>
            <person name="Peng Y."/>
            <person name="Rokas A."/>
            <person name="Rosa C.A."/>
            <person name="Scheuner C."/>
            <person name="Sibirny A.A."/>
            <person name="Slot J.C."/>
            <person name="Stielow J.B."/>
            <person name="Sun H."/>
            <person name="Kurtzman C.P."/>
            <person name="Blackwell M."/>
            <person name="Grigoriev I.V."/>
            <person name="Jeffries T.W."/>
        </authorList>
    </citation>
    <scope>NUCLEOTIDE SEQUENCE [LARGE SCALE GENOMIC DNA]</scope>
    <source>
        <strain evidence="2">NRRL Y-17324</strain>
    </source>
</reference>
<sequence length="114" mass="13379">MCPICNKHISRDLTRHLRIHNEVGRFQCVYPRYMCNHKTQHFNRPYDYKKHLLHIHFKFDDPKGKLSHTLTDKLPLTGTCLGCGARFVGKDWLDDHVLTNDASKRCPHVLSNLN</sequence>
<organism evidence="1 2">
    <name type="scientific">Suhomyces tanzawaensis NRRL Y-17324</name>
    <dbReference type="NCBI Taxonomy" id="984487"/>
    <lineage>
        <taxon>Eukaryota</taxon>
        <taxon>Fungi</taxon>
        <taxon>Dikarya</taxon>
        <taxon>Ascomycota</taxon>
        <taxon>Saccharomycotina</taxon>
        <taxon>Pichiomycetes</taxon>
        <taxon>Debaryomycetaceae</taxon>
        <taxon>Suhomyces</taxon>
    </lineage>
</organism>
<dbReference type="AlphaFoldDB" id="A0A1E4SQM8"/>
<dbReference type="OrthoDB" id="4091477at2759"/>
<evidence type="ECO:0000313" key="2">
    <source>
        <dbReference type="Proteomes" id="UP000094285"/>
    </source>
</evidence>
<dbReference type="RefSeq" id="XP_020066931.1">
    <property type="nucleotide sequence ID" value="XM_020209289.1"/>
</dbReference>
<protein>
    <recommendedName>
        <fullName evidence="3">C2H2-type domain-containing protein</fullName>
    </recommendedName>
</protein>
<dbReference type="GeneID" id="30983425"/>
<dbReference type="STRING" id="984487.A0A1E4SQM8"/>